<dbReference type="AlphaFoldDB" id="A0A917MB66"/>
<dbReference type="Gene3D" id="2.60.120.560">
    <property type="entry name" value="Exo-inulinase, domain 1"/>
    <property type="match status" value="1"/>
</dbReference>
<feature type="signal peptide" evidence="1">
    <location>
        <begin position="1"/>
        <end position="27"/>
    </location>
</feature>
<evidence type="ECO:0000256" key="1">
    <source>
        <dbReference type="SAM" id="SignalP"/>
    </source>
</evidence>
<dbReference type="EMBL" id="BMER01000002">
    <property type="protein sequence ID" value="GGG90977.1"/>
    <property type="molecule type" value="Genomic_DNA"/>
</dbReference>
<dbReference type="InterPro" id="IPR010496">
    <property type="entry name" value="AL/BT2_dom"/>
</dbReference>
<evidence type="ECO:0000259" key="2">
    <source>
        <dbReference type="Pfam" id="PF06439"/>
    </source>
</evidence>
<keyword evidence="4" id="KW-1185">Reference proteome</keyword>
<protein>
    <recommendedName>
        <fullName evidence="2">3-keto-alpha-glucoside-1,2-lyase/3-keto-2-hydroxy-glucal hydratase domain-containing protein</fullName>
    </recommendedName>
</protein>
<organism evidence="3 4">
    <name type="scientific">Parapedobacter pyrenivorans</name>
    <dbReference type="NCBI Taxonomy" id="1305674"/>
    <lineage>
        <taxon>Bacteria</taxon>
        <taxon>Pseudomonadati</taxon>
        <taxon>Bacteroidota</taxon>
        <taxon>Sphingobacteriia</taxon>
        <taxon>Sphingobacteriales</taxon>
        <taxon>Sphingobacteriaceae</taxon>
        <taxon>Parapedobacter</taxon>
    </lineage>
</organism>
<dbReference type="RefSeq" id="WP_188506556.1">
    <property type="nucleotide sequence ID" value="NZ_BMER01000002.1"/>
</dbReference>
<reference evidence="3" key="2">
    <citation type="submission" date="2020-09" db="EMBL/GenBank/DDBJ databases">
        <authorList>
            <person name="Sun Q."/>
            <person name="Zhou Y."/>
        </authorList>
    </citation>
    <scope>NUCLEOTIDE SEQUENCE</scope>
    <source>
        <strain evidence="3">CGMCC 1.12195</strain>
    </source>
</reference>
<reference evidence="3" key="1">
    <citation type="journal article" date="2014" name="Int. J. Syst. Evol. Microbiol.">
        <title>Complete genome sequence of Corynebacterium casei LMG S-19264T (=DSM 44701T), isolated from a smear-ripened cheese.</title>
        <authorList>
            <consortium name="US DOE Joint Genome Institute (JGI-PGF)"/>
            <person name="Walter F."/>
            <person name="Albersmeier A."/>
            <person name="Kalinowski J."/>
            <person name="Ruckert C."/>
        </authorList>
    </citation>
    <scope>NUCLEOTIDE SEQUENCE</scope>
    <source>
        <strain evidence="3">CGMCC 1.12195</strain>
    </source>
</reference>
<evidence type="ECO:0000313" key="4">
    <source>
        <dbReference type="Proteomes" id="UP000660862"/>
    </source>
</evidence>
<feature type="chain" id="PRO_5037640680" description="3-keto-alpha-glucoside-1,2-lyase/3-keto-2-hydroxy-glucal hydratase domain-containing protein" evidence="1">
    <location>
        <begin position="28"/>
        <end position="448"/>
    </location>
</feature>
<comment type="caution">
    <text evidence="3">The sequence shown here is derived from an EMBL/GenBank/DDBJ whole genome shotgun (WGS) entry which is preliminary data.</text>
</comment>
<proteinExistence type="predicted"/>
<dbReference type="Proteomes" id="UP000660862">
    <property type="component" value="Unassembled WGS sequence"/>
</dbReference>
<dbReference type="Pfam" id="PF06439">
    <property type="entry name" value="3keto-disac_hyd"/>
    <property type="match status" value="1"/>
</dbReference>
<name>A0A917MB66_9SPHI</name>
<dbReference type="GO" id="GO:0016787">
    <property type="term" value="F:hydrolase activity"/>
    <property type="evidence" value="ECO:0007669"/>
    <property type="project" value="InterPro"/>
</dbReference>
<keyword evidence="1" id="KW-0732">Signal</keyword>
<accession>A0A917MB66</accession>
<feature type="domain" description="3-keto-alpha-glucoside-1,2-lyase/3-keto-2-hydroxy-glucal hydratase" evidence="2">
    <location>
        <begin position="37"/>
        <end position="215"/>
    </location>
</feature>
<gene>
    <name evidence="3" type="ORF">GCM10007415_26960</name>
</gene>
<evidence type="ECO:0000313" key="3">
    <source>
        <dbReference type="EMBL" id="GGG90977.1"/>
    </source>
</evidence>
<sequence length="448" mass="48732">MILLKYFSKSFAFIAHATLLWCLTANAQTQVFTMPAKGWQSVGDVAVPLSRQQVLTTTAGDGMLAHISERKGRPEDLVTTSTYGDIELELSYLLTAGAGATLFLHDAYPVTLADSRGTTIPMARTNGAAAGYPPRQQVGRVPGVWQRLRIQFRAPQFDGTGHKTVPARLLRVELNGVTVHDDVQLDAPKGVSEKAQAPVRIKIDHGSVALKDIKISKLPDAPISQQWNNADPILVNAQVNTTLRSFMDIPDGPRVVHAISVGHPEQVHYTYDLDNGSLFQAWRGGFLDATPMWNNRGNGTSKVLGSPIYFGVPSPAIGKLTATGDLWPTDTTGTGYKPNGYVLDAQDLPTFRYHIYGQQVTDAIRPLTGGEGFTRTVTVVGNPEGLYLRLAVAPTINDQGKGVFLIGDNAWYLKVEDIGKGKPFIRDQQAGKELLVPITSAIRYSIIF</sequence>